<evidence type="ECO:0000259" key="18">
    <source>
        <dbReference type="PROSITE" id="PS52048"/>
    </source>
</evidence>
<keyword evidence="11 17" id="KW-1133">Transmembrane helix</keyword>
<feature type="transmembrane region" description="Helical" evidence="17">
    <location>
        <begin position="710"/>
        <end position="732"/>
    </location>
</feature>
<evidence type="ECO:0000256" key="8">
    <source>
        <dbReference type="ARBA" id="ARBA00022786"/>
    </source>
</evidence>
<evidence type="ECO:0000256" key="12">
    <source>
        <dbReference type="ARBA" id="ARBA00023136"/>
    </source>
</evidence>
<feature type="site" description="Important for enzyme activity" evidence="14">
    <location>
        <position position="989"/>
    </location>
</feature>
<dbReference type="PANTHER" id="PTHR12266:SF0">
    <property type="entry name" value="MITOCHONDRIAL SODIUM_CALCIUM EXCHANGER PROTEIN"/>
    <property type="match status" value="1"/>
</dbReference>
<dbReference type="PROSITE" id="PS50920">
    <property type="entry name" value="SOLCAR"/>
    <property type="match status" value="3"/>
</dbReference>
<keyword evidence="5" id="KW-0813">Transport</keyword>
<evidence type="ECO:0000256" key="10">
    <source>
        <dbReference type="ARBA" id="ARBA00022807"/>
    </source>
</evidence>
<accession>A0A8H7Q6C4</accession>
<feature type="active site" description="Proton donor" evidence="14">
    <location>
        <position position="974"/>
    </location>
</feature>
<dbReference type="InterPro" id="IPR023395">
    <property type="entry name" value="MCP_dom_sf"/>
</dbReference>
<evidence type="ECO:0000256" key="5">
    <source>
        <dbReference type="ARBA" id="ARBA00022448"/>
    </source>
</evidence>
<dbReference type="SUPFAM" id="SSF54001">
    <property type="entry name" value="Cysteine proteinases"/>
    <property type="match status" value="1"/>
</dbReference>
<feature type="transmembrane region" description="Helical" evidence="17">
    <location>
        <begin position="605"/>
        <end position="625"/>
    </location>
</feature>
<dbReference type="Pfam" id="PF18031">
    <property type="entry name" value="UCH_C"/>
    <property type="match status" value="1"/>
</dbReference>
<dbReference type="InterPro" id="IPR041507">
    <property type="entry name" value="UCH_C"/>
</dbReference>
<feature type="transmembrane region" description="Helical" evidence="17">
    <location>
        <begin position="214"/>
        <end position="238"/>
    </location>
</feature>
<dbReference type="InterPro" id="IPR001578">
    <property type="entry name" value="Peptidase_C12_UCH"/>
</dbReference>
<feature type="repeat" description="Solcar" evidence="13">
    <location>
        <begin position="1420"/>
        <end position="1510"/>
    </location>
</feature>
<evidence type="ECO:0000256" key="4">
    <source>
        <dbReference type="ARBA" id="ARBA00012759"/>
    </source>
</evidence>
<evidence type="ECO:0000256" key="14">
    <source>
        <dbReference type="PROSITE-ProRule" id="PRU01393"/>
    </source>
</evidence>
<feature type="transmembrane region" description="Helical" evidence="17">
    <location>
        <begin position="86"/>
        <end position="105"/>
    </location>
</feature>
<dbReference type="Pfam" id="PF00153">
    <property type="entry name" value="Mito_carr"/>
    <property type="match status" value="4"/>
</dbReference>
<evidence type="ECO:0000256" key="9">
    <source>
        <dbReference type="ARBA" id="ARBA00022801"/>
    </source>
</evidence>
<dbReference type="Proteomes" id="UP000654370">
    <property type="component" value="Unassembled WGS sequence"/>
</dbReference>
<keyword evidence="8 14" id="KW-0833">Ubl conjugation pathway</keyword>
<feature type="region of interest" description="Disordered" evidence="16">
    <location>
        <begin position="339"/>
        <end position="415"/>
    </location>
</feature>
<dbReference type="Pfam" id="PF01699">
    <property type="entry name" value="Na_Ca_ex"/>
    <property type="match status" value="2"/>
</dbReference>
<feature type="transmembrane region" description="Helical" evidence="17">
    <location>
        <begin position="744"/>
        <end position="761"/>
    </location>
</feature>
<dbReference type="EMBL" id="JAEPQZ010000001">
    <property type="protein sequence ID" value="KAG2186370.1"/>
    <property type="molecule type" value="Genomic_DNA"/>
</dbReference>
<organism evidence="19 20">
    <name type="scientific">Mortierella isabellina</name>
    <name type="common">Filamentous fungus</name>
    <name type="synonym">Umbelopsis isabellina</name>
    <dbReference type="NCBI Taxonomy" id="91625"/>
    <lineage>
        <taxon>Eukaryota</taxon>
        <taxon>Fungi</taxon>
        <taxon>Fungi incertae sedis</taxon>
        <taxon>Mucoromycota</taxon>
        <taxon>Mucoromycotina</taxon>
        <taxon>Umbelopsidomycetes</taxon>
        <taxon>Umbelopsidales</taxon>
        <taxon>Umbelopsidaceae</taxon>
        <taxon>Umbelopsis</taxon>
    </lineage>
</organism>
<evidence type="ECO:0000256" key="15">
    <source>
        <dbReference type="SAM" id="Coils"/>
    </source>
</evidence>
<dbReference type="InterPro" id="IPR018108">
    <property type="entry name" value="MCP_transmembrane"/>
</dbReference>
<dbReference type="Gene3D" id="1.50.40.10">
    <property type="entry name" value="Mitochondrial carrier domain"/>
    <property type="match status" value="2"/>
</dbReference>
<feature type="transmembrane region" description="Helical" evidence="17">
    <location>
        <begin position="674"/>
        <end position="698"/>
    </location>
</feature>
<reference evidence="19" key="1">
    <citation type="submission" date="2020-12" db="EMBL/GenBank/DDBJ databases">
        <title>Metabolic potential, ecology and presence of endohyphal bacteria is reflected in genomic diversity of Mucoromycotina.</title>
        <authorList>
            <person name="Muszewska A."/>
            <person name="Okrasinska A."/>
            <person name="Steczkiewicz K."/>
            <person name="Drgas O."/>
            <person name="Orlowska M."/>
            <person name="Perlinska-Lenart U."/>
            <person name="Aleksandrzak-Piekarczyk T."/>
            <person name="Szatraj K."/>
            <person name="Zielenkiewicz U."/>
            <person name="Pilsyk S."/>
            <person name="Malc E."/>
            <person name="Mieczkowski P."/>
            <person name="Kruszewska J.S."/>
            <person name="Biernat P."/>
            <person name="Pawlowska J."/>
        </authorList>
    </citation>
    <scope>NUCLEOTIDE SEQUENCE</scope>
    <source>
        <strain evidence="19">WA0000067209</strain>
    </source>
</reference>
<dbReference type="Gene3D" id="3.40.532.10">
    <property type="entry name" value="Peptidase C12, ubiquitin carboxyl-terminal hydrolase"/>
    <property type="match status" value="1"/>
</dbReference>
<feature type="compositionally biased region" description="Acidic residues" evidence="16">
    <location>
        <begin position="393"/>
        <end position="408"/>
    </location>
</feature>
<dbReference type="EC" id="3.4.19.12" evidence="4 14"/>
<comment type="catalytic activity">
    <reaction evidence="1 14">
        <text>Thiol-dependent hydrolysis of ester, thioester, amide, peptide and isopeptide bonds formed by the C-terminal Gly of ubiquitin (a 76-residue protein attached to proteins as an intracellular targeting signal).</text>
        <dbReference type="EC" id="3.4.19.12"/>
    </reaction>
</comment>
<dbReference type="Gene3D" id="1.20.1420.30">
    <property type="entry name" value="NCX, central ion-binding region"/>
    <property type="match status" value="2"/>
</dbReference>
<dbReference type="PANTHER" id="PTHR12266">
    <property type="entry name" value="NA+/CA2+ K+ INDEPENDENT EXCHANGER"/>
    <property type="match status" value="1"/>
</dbReference>
<feature type="transmembrane region" description="Helical" evidence="17">
    <location>
        <begin position="577"/>
        <end position="599"/>
    </location>
</feature>
<feature type="transmembrane region" description="Helical" evidence="17">
    <location>
        <begin position="156"/>
        <end position="177"/>
    </location>
</feature>
<dbReference type="PROSITE" id="PS52049">
    <property type="entry name" value="ULD"/>
    <property type="match status" value="1"/>
</dbReference>
<dbReference type="CDD" id="cd09617">
    <property type="entry name" value="Peptidase_C12_UCH37_BAP1"/>
    <property type="match status" value="1"/>
</dbReference>
<dbReference type="GO" id="GO:0008324">
    <property type="term" value="F:monoatomic cation transmembrane transporter activity"/>
    <property type="evidence" value="ECO:0007669"/>
    <property type="project" value="TreeGrafter"/>
</dbReference>
<keyword evidence="7 13" id="KW-0812">Transmembrane</keyword>
<comment type="caution">
    <text evidence="19">The sequence shown here is derived from an EMBL/GenBank/DDBJ whole genome shotgun (WGS) entry which is preliminary data.</text>
</comment>
<dbReference type="FunFam" id="3.40.532.10:FF:000009">
    <property type="entry name" value="Ubiquitin carboxyl-terminal hydrolase"/>
    <property type="match status" value="1"/>
</dbReference>
<feature type="active site" description="Nucleophile" evidence="14">
    <location>
        <position position="898"/>
    </location>
</feature>
<keyword evidence="15" id="KW-0175">Coiled coil</keyword>
<dbReference type="SUPFAM" id="SSF103506">
    <property type="entry name" value="Mitochondrial carrier"/>
    <property type="match status" value="1"/>
</dbReference>
<sequence>MQRTIFLLLSVLLVTQLFNYAWYTRKQSLKLLKRADPLATLAGSQCDNIWEHEDQCAYVHEHCSDSIPSLINYLQWYYCSGPVKPLVLICLSCWLLFLFGFVGIAASDFFCPNLQTLASALHLSESLTGVTFLAFGNGSPDVFSTFSAMQSNFGSLALGELIGAASFIVSVVAGTMCAIRPFRAKRLSFLRDVSFFTVALVLVLLIVADGLIHLYEAIILIIFYVVYVAVVVGGNYYVKRRAAYMNLVQRARSEYEDSDGDLDRLLRVDRPDWSEEEARDDEMELYDEGFETEGFRSTFSIPSSARYDHAHSNQQSKLHVRSSLFAALEFRDVVQSLEQANSRRWSTGEHQIRRRRGASSSERRSSLQHQPSSASLHTIHHPEAYTNPHLSADNDDNDSVQDTAENEENSPVYPQPQDHIERQLDADSATAFAATGARLAKFLEPITKRLPISHMDFPEMEKILVTLFPTMINFRSKPFYSKISALISAPVIFVLTVTLPVVTEDMLSASKQGVYLDDDAGAILQDEEDEEDDLLVNVEPSAVSLGWQRWLTVTHLLLSSLFASVVLTILGVAPAYLLIPIFISVGVTLAVLLVLTTSASTRPRLYWMMCFVGFAIAILWIFIIANEVVGVLQTIGFALRISDAILGLTVFAMGNSLGDFVANVTMAKMGYPMMAISACFGGPMLNILLGIGISATYVTAQRKEPYVIHVGPTIAVSAIGLLIVLISSLILVPMNNYRMSKAFGYSWIAIYVVCTVINVLIEVTHPKRGLETVPLTLILAQTHLPIDMSDAGNWCLIESDPGVFTELISGMGAKGIQMEEVFSLDDSSLDRINCSAKHILTVELYKRIAINVPFIRPIYGLIFLFKWQGAQSSMPHPDSSNEAADHVFFAKQIINNACATQAILSILLNHSDIELGEDLENFKAFTAEFPPDLKGLAISNSDQIRSVHNSFARSDPFVNEMVDPSAQGDEDLFHFISYVPIHGALYELDGLSDGPVNLGPCTEENWTQKANQVIMERMQKYNESEIHFSLMAVTKDRIETLQEQIEELNGLLMSLGDEDSDQRRQIQSEITMQEQELQQEHSKRSRWRRENQLRQHNFIPLTYNILRLLAERKKLQSLVEAAKKKSPRPSQQNFSGWDFSAVSSYFYLSTNTTMSTNHNTINATTSYEKIVSACSGAILTSILVTPMDVVKMRLQTQAMTSPPIKKSKALYTTCCMTTSDIKQMAGEVCKWNTIPRHERKRLSFTKLRAAAMHECSHGALRLDAVNRAAKPTGLIDGLNNIIRHEGPLSLWRGLSPALVMSVPGNIIYFVGYDYLRNAIKDWTTYNNKDYAPLVAGGAARVVAVAAISPIELFRTRLQAAKGVDGFASVLNGVIKLVEKEGSKALWRGLPPTLWRDVPFSAFYWMGYEEIKSTLAATELSEFNKSFLAGATAGMIAAAVTTPFDVVKSRRQVDAGRDVPMFRDIRVPSMLRQIVQQEGYQGLFRGLTPRIAKVAPSCAIMISSYELGKSFFAKSRSEL</sequence>
<keyword evidence="12 13" id="KW-0472">Membrane</keyword>
<keyword evidence="20" id="KW-1185">Reference proteome</keyword>
<evidence type="ECO:0000256" key="13">
    <source>
        <dbReference type="PROSITE-ProRule" id="PRU00282"/>
    </source>
</evidence>
<evidence type="ECO:0000313" key="19">
    <source>
        <dbReference type="EMBL" id="KAG2186370.1"/>
    </source>
</evidence>
<comment type="subcellular location">
    <subcellularLocation>
        <location evidence="2">Membrane</location>
        <topology evidence="2">Multi-pass membrane protein</topology>
    </subcellularLocation>
</comment>
<dbReference type="GO" id="GO:0006874">
    <property type="term" value="P:intracellular calcium ion homeostasis"/>
    <property type="evidence" value="ECO:0007669"/>
    <property type="project" value="TreeGrafter"/>
</dbReference>
<feature type="transmembrane region" description="Helical" evidence="17">
    <location>
        <begin position="189"/>
        <end position="208"/>
    </location>
</feature>
<feature type="repeat" description="Solcar" evidence="13">
    <location>
        <begin position="1164"/>
        <end position="1318"/>
    </location>
</feature>
<feature type="compositionally biased region" description="Polar residues" evidence="16">
    <location>
        <begin position="367"/>
        <end position="376"/>
    </location>
</feature>
<protein>
    <recommendedName>
        <fullName evidence="4 14">ubiquitinyl hydrolase 1</fullName>
        <ecNumber evidence="4 14">3.4.19.12</ecNumber>
    </recommendedName>
</protein>
<comment type="similarity">
    <text evidence="3">Belongs to the Ca(2+):cation antiporter (CaCA) (TC 2.A.19) family.</text>
</comment>
<evidence type="ECO:0000256" key="3">
    <source>
        <dbReference type="ARBA" id="ARBA00008170"/>
    </source>
</evidence>
<evidence type="ECO:0000256" key="16">
    <source>
        <dbReference type="SAM" id="MobiDB-lite"/>
    </source>
</evidence>
<dbReference type="OrthoDB" id="407410at2759"/>
<keyword evidence="6 14" id="KW-0645">Protease</keyword>
<evidence type="ECO:0000256" key="11">
    <source>
        <dbReference type="ARBA" id="ARBA00022989"/>
    </source>
</evidence>
<feature type="repeat" description="Solcar" evidence="13">
    <location>
        <begin position="1327"/>
        <end position="1413"/>
    </location>
</feature>
<feature type="transmembrane region" description="Helical" evidence="17">
    <location>
        <begin position="483"/>
        <end position="502"/>
    </location>
</feature>
<dbReference type="InterPro" id="IPR051359">
    <property type="entry name" value="CaCA_antiporter"/>
</dbReference>
<dbReference type="GO" id="GO:0016020">
    <property type="term" value="C:membrane"/>
    <property type="evidence" value="ECO:0007669"/>
    <property type="project" value="UniProtKB-SubCell"/>
</dbReference>
<evidence type="ECO:0000256" key="17">
    <source>
        <dbReference type="SAM" id="Phobius"/>
    </source>
</evidence>
<comment type="similarity">
    <text evidence="14">Belongs to the peptidase C12 family.</text>
</comment>
<evidence type="ECO:0000256" key="6">
    <source>
        <dbReference type="ARBA" id="ARBA00022670"/>
    </source>
</evidence>
<gene>
    <name evidence="19" type="ORF">INT43_002808</name>
</gene>
<keyword evidence="9 14" id="KW-0378">Hydrolase</keyword>
<dbReference type="GO" id="GO:0006511">
    <property type="term" value="P:ubiquitin-dependent protein catabolic process"/>
    <property type="evidence" value="ECO:0007669"/>
    <property type="project" value="UniProtKB-UniRule"/>
</dbReference>
<name>A0A8H7Q6C4_MORIS</name>
<dbReference type="InterPro" id="IPR036959">
    <property type="entry name" value="Peptidase_C12_UCH_sf"/>
</dbReference>
<feature type="coiled-coil region" evidence="15">
    <location>
        <begin position="1031"/>
        <end position="1125"/>
    </location>
</feature>
<feature type="domain" description="UCH catalytic" evidence="18">
    <location>
        <begin position="793"/>
        <end position="1035"/>
    </location>
</feature>
<evidence type="ECO:0000256" key="2">
    <source>
        <dbReference type="ARBA" id="ARBA00004141"/>
    </source>
</evidence>
<evidence type="ECO:0000256" key="1">
    <source>
        <dbReference type="ARBA" id="ARBA00000707"/>
    </source>
</evidence>
<dbReference type="PROSITE" id="PS52048">
    <property type="entry name" value="UCH_DOMAIN"/>
    <property type="match status" value="1"/>
</dbReference>
<dbReference type="GO" id="GO:0004843">
    <property type="term" value="F:cysteine-type deubiquitinase activity"/>
    <property type="evidence" value="ECO:0007669"/>
    <property type="project" value="UniProtKB-UniRule"/>
</dbReference>
<evidence type="ECO:0000313" key="20">
    <source>
        <dbReference type="Proteomes" id="UP000654370"/>
    </source>
</evidence>
<proteinExistence type="inferred from homology"/>
<dbReference type="Pfam" id="PF01088">
    <property type="entry name" value="Peptidase_C12"/>
    <property type="match status" value="1"/>
</dbReference>
<keyword evidence="10 14" id="KW-0788">Thiol protease</keyword>
<dbReference type="InterPro" id="IPR004837">
    <property type="entry name" value="NaCa_Exmemb"/>
</dbReference>
<feature type="site" description="Transition state stabilizer" evidence="14">
    <location>
        <position position="892"/>
    </location>
</feature>
<evidence type="ECO:0000256" key="7">
    <source>
        <dbReference type="ARBA" id="ARBA00022692"/>
    </source>
</evidence>
<dbReference type="InterPro" id="IPR038765">
    <property type="entry name" value="Papain-like_cys_pep_sf"/>
</dbReference>
<dbReference type="InterPro" id="IPR044880">
    <property type="entry name" value="NCX_ion-bd_dom_sf"/>
</dbReference>